<protein>
    <submittedName>
        <fullName evidence="2">Uncharacterized protein</fullName>
    </submittedName>
</protein>
<dbReference type="Proteomes" id="UP000758603">
    <property type="component" value="Unassembled WGS sequence"/>
</dbReference>
<dbReference type="EMBL" id="JAGPXC010000009">
    <property type="protein sequence ID" value="KAH6646999.1"/>
    <property type="molecule type" value="Genomic_DNA"/>
</dbReference>
<feature type="region of interest" description="Disordered" evidence="1">
    <location>
        <begin position="160"/>
        <end position="185"/>
    </location>
</feature>
<proteinExistence type="predicted"/>
<sequence length="185" mass="21258">MANLGFVHSDGRDIENLLSLQLQFPCGPCAPTRRMSWAAMRSGEVHPLSRNITDVYWARWIFEHVEQWYRSSLIQETACKSRALRDLASFLDVYSRTDSFKRVVRKFDRVCIAYKRLWFHEIQHDGRTETPRELTDPWFVALGHTVDAICEVEDESNAALWDEDTDSAGNDDHLLGDGSDPPGEV</sequence>
<name>A0A9P8UA51_9PEZI</name>
<reference evidence="2" key="1">
    <citation type="journal article" date="2021" name="Nat. Commun.">
        <title>Genetic determinants of endophytism in the Arabidopsis root mycobiome.</title>
        <authorList>
            <person name="Mesny F."/>
            <person name="Miyauchi S."/>
            <person name="Thiergart T."/>
            <person name="Pickel B."/>
            <person name="Atanasova L."/>
            <person name="Karlsson M."/>
            <person name="Huettel B."/>
            <person name="Barry K.W."/>
            <person name="Haridas S."/>
            <person name="Chen C."/>
            <person name="Bauer D."/>
            <person name="Andreopoulos W."/>
            <person name="Pangilinan J."/>
            <person name="LaButti K."/>
            <person name="Riley R."/>
            <person name="Lipzen A."/>
            <person name="Clum A."/>
            <person name="Drula E."/>
            <person name="Henrissat B."/>
            <person name="Kohler A."/>
            <person name="Grigoriev I.V."/>
            <person name="Martin F.M."/>
            <person name="Hacquard S."/>
        </authorList>
    </citation>
    <scope>NUCLEOTIDE SEQUENCE</scope>
    <source>
        <strain evidence="2">MPI-SDFR-AT-0073</strain>
    </source>
</reference>
<organism evidence="2 3">
    <name type="scientific">Truncatella angustata</name>
    <dbReference type="NCBI Taxonomy" id="152316"/>
    <lineage>
        <taxon>Eukaryota</taxon>
        <taxon>Fungi</taxon>
        <taxon>Dikarya</taxon>
        <taxon>Ascomycota</taxon>
        <taxon>Pezizomycotina</taxon>
        <taxon>Sordariomycetes</taxon>
        <taxon>Xylariomycetidae</taxon>
        <taxon>Amphisphaeriales</taxon>
        <taxon>Sporocadaceae</taxon>
        <taxon>Truncatella</taxon>
    </lineage>
</organism>
<dbReference type="RefSeq" id="XP_045953513.1">
    <property type="nucleotide sequence ID" value="XM_046100777.1"/>
</dbReference>
<dbReference type="AlphaFoldDB" id="A0A9P8UA51"/>
<evidence type="ECO:0000256" key="1">
    <source>
        <dbReference type="SAM" id="MobiDB-lite"/>
    </source>
</evidence>
<evidence type="ECO:0000313" key="3">
    <source>
        <dbReference type="Proteomes" id="UP000758603"/>
    </source>
</evidence>
<dbReference type="GeneID" id="70129669"/>
<gene>
    <name evidence="2" type="ORF">BKA67DRAFT_540463</name>
</gene>
<keyword evidence="3" id="KW-1185">Reference proteome</keyword>
<evidence type="ECO:0000313" key="2">
    <source>
        <dbReference type="EMBL" id="KAH6646999.1"/>
    </source>
</evidence>
<comment type="caution">
    <text evidence="2">The sequence shown here is derived from an EMBL/GenBank/DDBJ whole genome shotgun (WGS) entry which is preliminary data.</text>
</comment>
<accession>A0A9P8UA51</accession>